<protein>
    <submittedName>
        <fullName evidence="2">Uncharacterized protein</fullName>
    </submittedName>
</protein>
<evidence type="ECO:0000313" key="3">
    <source>
        <dbReference type="Proteomes" id="UP000287651"/>
    </source>
</evidence>
<dbReference type="EMBL" id="AMZH03000163">
    <property type="protein sequence ID" value="RRT85173.1"/>
    <property type="molecule type" value="Genomic_DNA"/>
</dbReference>
<feature type="region of interest" description="Disordered" evidence="1">
    <location>
        <begin position="25"/>
        <end position="129"/>
    </location>
</feature>
<dbReference type="AlphaFoldDB" id="A0A427B9R7"/>
<sequence length="129" mass="14507">MGSPKFPVRWSGRVNRRNGDRRLLFSIRRCRNRRQVSGHGPAPQPSGQRGQMGGKGHQPSRQRINRPPIRSETPNENKWEGRDVASLLLSPRSGTERKREVAEAGDVRERGSPLVSTSSRSTMLETVRA</sequence>
<accession>A0A427B9R7</accession>
<feature type="compositionally biased region" description="Basic and acidic residues" evidence="1">
    <location>
        <begin position="94"/>
        <end position="111"/>
    </location>
</feature>
<evidence type="ECO:0000313" key="2">
    <source>
        <dbReference type="EMBL" id="RRT85173.1"/>
    </source>
</evidence>
<proteinExistence type="predicted"/>
<gene>
    <name evidence="2" type="ORF">B296_00000894</name>
</gene>
<dbReference type="Proteomes" id="UP000287651">
    <property type="component" value="Unassembled WGS sequence"/>
</dbReference>
<feature type="compositionally biased region" description="Polar residues" evidence="1">
    <location>
        <begin position="114"/>
        <end position="129"/>
    </location>
</feature>
<name>A0A427B9R7_ENSVE</name>
<evidence type="ECO:0000256" key="1">
    <source>
        <dbReference type="SAM" id="MobiDB-lite"/>
    </source>
</evidence>
<reference evidence="2 3" key="1">
    <citation type="journal article" date="2014" name="Agronomy (Basel)">
        <title>A Draft Genome Sequence for Ensete ventricosum, the Drought-Tolerant Tree Against Hunger.</title>
        <authorList>
            <person name="Harrison J."/>
            <person name="Moore K.A."/>
            <person name="Paszkiewicz K."/>
            <person name="Jones T."/>
            <person name="Grant M."/>
            <person name="Ambacheew D."/>
            <person name="Muzemil S."/>
            <person name="Studholme D.J."/>
        </authorList>
    </citation>
    <scope>NUCLEOTIDE SEQUENCE [LARGE SCALE GENOMIC DNA]</scope>
</reference>
<feature type="compositionally biased region" description="Basic and acidic residues" evidence="1">
    <location>
        <begin position="73"/>
        <end position="83"/>
    </location>
</feature>
<organism evidence="2 3">
    <name type="scientific">Ensete ventricosum</name>
    <name type="common">Abyssinian banana</name>
    <name type="synonym">Musa ensete</name>
    <dbReference type="NCBI Taxonomy" id="4639"/>
    <lineage>
        <taxon>Eukaryota</taxon>
        <taxon>Viridiplantae</taxon>
        <taxon>Streptophyta</taxon>
        <taxon>Embryophyta</taxon>
        <taxon>Tracheophyta</taxon>
        <taxon>Spermatophyta</taxon>
        <taxon>Magnoliopsida</taxon>
        <taxon>Liliopsida</taxon>
        <taxon>Zingiberales</taxon>
        <taxon>Musaceae</taxon>
        <taxon>Ensete</taxon>
    </lineage>
</organism>
<comment type="caution">
    <text evidence="2">The sequence shown here is derived from an EMBL/GenBank/DDBJ whole genome shotgun (WGS) entry which is preliminary data.</text>
</comment>